<accession>K2MPN9</accession>
<protein>
    <submittedName>
        <fullName evidence="1">Uncharacterized protein</fullName>
    </submittedName>
</protein>
<comment type="caution">
    <text evidence="1">The sequence shown here is derived from an EMBL/GenBank/DDBJ whole genome shotgun (WGS) entry which is preliminary data.</text>
</comment>
<dbReference type="PATRIC" id="fig|391937.3.peg.1885"/>
<evidence type="ECO:0000313" key="2">
    <source>
        <dbReference type="Proteomes" id="UP000006786"/>
    </source>
</evidence>
<gene>
    <name evidence="1" type="ORF">NA2_09156</name>
</gene>
<evidence type="ECO:0000313" key="1">
    <source>
        <dbReference type="EMBL" id="EKF19287.1"/>
    </source>
</evidence>
<reference evidence="1 2" key="1">
    <citation type="journal article" date="2012" name="J. Bacteriol.">
        <title>Genome Sequence of Nitratireductor pacificus Type Strain pht-3B.</title>
        <authorList>
            <person name="Lai Q."/>
            <person name="Li G."/>
            <person name="Shao Z."/>
        </authorList>
    </citation>
    <scope>NUCLEOTIDE SEQUENCE [LARGE SCALE GENOMIC DNA]</scope>
    <source>
        <strain evidence="2">pht-3B</strain>
    </source>
</reference>
<dbReference type="AlphaFoldDB" id="K2MPN9"/>
<keyword evidence="2" id="KW-1185">Reference proteome</keyword>
<sequence length="128" mass="14138">METDMHSDKSARVPSLIGKVLANAPHPGDIRLLAQRFQDHALEPRSTPEETLSLVADLGYDSIEAFCAAAGLPAHLADRWSRFGISGEMRQVILLIAAQRRAMIEAVKEFEATTHVGLDDFMRERGLI</sequence>
<dbReference type="eggNOG" id="ENOG50337BC">
    <property type="taxonomic scope" value="Bacteria"/>
</dbReference>
<name>K2MPN9_9HYPH</name>
<proteinExistence type="predicted"/>
<dbReference type="STRING" id="391937.NA2_09156"/>
<dbReference type="EMBL" id="AMRM01000008">
    <property type="protein sequence ID" value="EKF19287.1"/>
    <property type="molecule type" value="Genomic_DNA"/>
</dbReference>
<dbReference type="Proteomes" id="UP000006786">
    <property type="component" value="Unassembled WGS sequence"/>
</dbReference>
<organism evidence="1 2">
    <name type="scientific">Nitratireductor pacificus pht-3B</name>
    <dbReference type="NCBI Taxonomy" id="391937"/>
    <lineage>
        <taxon>Bacteria</taxon>
        <taxon>Pseudomonadati</taxon>
        <taxon>Pseudomonadota</taxon>
        <taxon>Alphaproteobacteria</taxon>
        <taxon>Hyphomicrobiales</taxon>
        <taxon>Phyllobacteriaceae</taxon>
        <taxon>Nitratireductor</taxon>
    </lineage>
</organism>